<organism evidence="1 2">
    <name type="scientific">Rangifer tarandus platyrhynchus</name>
    <name type="common">Svalbard reindeer</name>
    <dbReference type="NCBI Taxonomy" id="3082113"/>
    <lineage>
        <taxon>Eukaryota</taxon>
        <taxon>Metazoa</taxon>
        <taxon>Chordata</taxon>
        <taxon>Craniata</taxon>
        <taxon>Vertebrata</taxon>
        <taxon>Euteleostomi</taxon>
        <taxon>Mammalia</taxon>
        <taxon>Eutheria</taxon>
        <taxon>Laurasiatheria</taxon>
        <taxon>Artiodactyla</taxon>
        <taxon>Ruminantia</taxon>
        <taxon>Pecora</taxon>
        <taxon>Cervidae</taxon>
        <taxon>Odocoileinae</taxon>
        <taxon>Rangifer</taxon>
    </lineage>
</organism>
<sequence>STTSHVRSYPKPQQDYSSFVTIWPLAWPTSNTTPAPRHFGSLSHLACDPNTHPLPPPPPLQADTTFGTLQTLQPSVSGADSPWA</sequence>
<feature type="non-terminal residue" evidence="1">
    <location>
        <position position="1"/>
    </location>
</feature>
<dbReference type="EMBL" id="OX596113">
    <property type="protein sequence ID" value="CAN0412922.1"/>
    <property type="molecule type" value="Genomic_DNA"/>
</dbReference>
<evidence type="ECO:0000313" key="1">
    <source>
        <dbReference type="EMBL" id="CAN0412922.1"/>
    </source>
</evidence>
<feature type="non-terminal residue" evidence="1">
    <location>
        <position position="84"/>
    </location>
</feature>
<name>A0AC59ZFY6_RANTA</name>
<proteinExistence type="predicted"/>
<protein>
    <submittedName>
        <fullName evidence="1">Uncharacterized protein</fullName>
    </submittedName>
</protein>
<reference evidence="1" key="2">
    <citation type="submission" date="2025-03" db="EMBL/GenBank/DDBJ databases">
        <authorList>
            <consortium name="ELIXIR-Norway"/>
            <consortium name="Elixir Norway"/>
        </authorList>
    </citation>
    <scope>NUCLEOTIDE SEQUENCE</scope>
</reference>
<accession>A0AC59ZFY6</accession>
<reference evidence="1" key="1">
    <citation type="submission" date="2023-05" db="EMBL/GenBank/DDBJ databases">
        <authorList>
            <consortium name="ELIXIR-Norway"/>
        </authorList>
    </citation>
    <scope>NUCLEOTIDE SEQUENCE</scope>
</reference>
<gene>
    <name evidence="1" type="ORF">MRATA1EN22A_LOCUS18043</name>
</gene>
<evidence type="ECO:0000313" key="2">
    <source>
        <dbReference type="Proteomes" id="UP001162501"/>
    </source>
</evidence>
<dbReference type="Proteomes" id="UP001162501">
    <property type="component" value="Chromosome 29"/>
</dbReference>